<comment type="caution">
    <text evidence="2">The sequence shown here is derived from an EMBL/GenBank/DDBJ whole genome shotgun (WGS) entry which is preliminary data.</text>
</comment>
<dbReference type="EMBL" id="JARJCN010000067">
    <property type="protein sequence ID" value="KAJ7078303.1"/>
    <property type="molecule type" value="Genomic_DNA"/>
</dbReference>
<dbReference type="AlphaFoldDB" id="A0AAD6XLE6"/>
<organism evidence="2 3">
    <name type="scientific">Mycena belliarum</name>
    <dbReference type="NCBI Taxonomy" id="1033014"/>
    <lineage>
        <taxon>Eukaryota</taxon>
        <taxon>Fungi</taxon>
        <taxon>Dikarya</taxon>
        <taxon>Basidiomycota</taxon>
        <taxon>Agaricomycotina</taxon>
        <taxon>Agaricomycetes</taxon>
        <taxon>Agaricomycetidae</taxon>
        <taxon>Agaricales</taxon>
        <taxon>Marasmiineae</taxon>
        <taxon>Mycenaceae</taxon>
        <taxon>Mycena</taxon>
    </lineage>
</organism>
<protein>
    <submittedName>
        <fullName evidence="2">Uncharacterized protein</fullName>
    </submittedName>
</protein>
<gene>
    <name evidence="2" type="ORF">B0H15DRAFT_954648</name>
</gene>
<reference evidence="2" key="1">
    <citation type="submission" date="2023-03" db="EMBL/GenBank/DDBJ databases">
        <title>Massive genome expansion in bonnet fungi (Mycena s.s.) driven by repeated elements and novel gene families across ecological guilds.</title>
        <authorList>
            <consortium name="Lawrence Berkeley National Laboratory"/>
            <person name="Harder C.B."/>
            <person name="Miyauchi S."/>
            <person name="Viragh M."/>
            <person name="Kuo A."/>
            <person name="Thoen E."/>
            <person name="Andreopoulos B."/>
            <person name="Lu D."/>
            <person name="Skrede I."/>
            <person name="Drula E."/>
            <person name="Henrissat B."/>
            <person name="Morin E."/>
            <person name="Kohler A."/>
            <person name="Barry K."/>
            <person name="LaButti K."/>
            <person name="Morin E."/>
            <person name="Salamov A."/>
            <person name="Lipzen A."/>
            <person name="Mereny Z."/>
            <person name="Hegedus B."/>
            <person name="Baldrian P."/>
            <person name="Stursova M."/>
            <person name="Weitz H."/>
            <person name="Taylor A."/>
            <person name="Grigoriev I.V."/>
            <person name="Nagy L.G."/>
            <person name="Martin F."/>
            <person name="Kauserud H."/>
        </authorList>
    </citation>
    <scope>NUCLEOTIDE SEQUENCE</scope>
    <source>
        <strain evidence="2">CBHHK173m</strain>
    </source>
</reference>
<accession>A0AAD6XLE6</accession>
<sequence>MLDRLFKHASASRWVLAGAAYAGDGAGILHADVTMWSCGRRGHCAARGAASRGETYLRLGCMLVLAPAGDGLGGAGGAGAAAAPGIRCDFASGLRSAARTKQAGLIELLQRMRGHGPTCCPSIWCWMSVASRRPRGASGAGTHRSSLLFAPPVLLSTFFAFPHRPRLAGPTKARGMRLVPARAPHARPPQSTLGVTKDAATARRRGWARKLHRTMVMRARRGE</sequence>
<dbReference type="Proteomes" id="UP001222325">
    <property type="component" value="Unassembled WGS sequence"/>
</dbReference>
<evidence type="ECO:0000256" key="1">
    <source>
        <dbReference type="SAM" id="MobiDB-lite"/>
    </source>
</evidence>
<evidence type="ECO:0000313" key="3">
    <source>
        <dbReference type="Proteomes" id="UP001222325"/>
    </source>
</evidence>
<evidence type="ECO:0000313" key="2">
    <source>
        <dbReference type="EMBL" id="KAJ7078303.1"/>
    </source>
</evidence>
<name>A0AAD6XLE6_9AGAR</name>
<feature type="region of interest" description="Disordered" evidence="1">
    <location>
        <begin position="181"/>
        <end position="204"/>
    </location>
</feature>
<proteinExistence type="predicted"/>
<keyword evidence="3" id="KW-1185">Reference proteome</keyword>